<keyword evidence="2" id="KW-1185">Reference proteome</keyword>
<gene>
    <name evidence="1" type="ORF">INT47_012814</name>
</gene>
<evidence type="ECO:0000313" key="2">
    <source>
        <dbReference type="Proteomes" id="UP000603453"/>
    </source>
</evidence>
<sequence>MRSKESLLVTNADNTYGIKNPSPFGQLNTFLGIDFFFCDELHMFSNVSKLCFDHLSPRYNARFKFVGKEFKYPFLLSPANFAKIQQSMNDSRCNISTDFNGSFKGMHSDNVRSMYRSVD</sequence>
<proteinExistence type="predicted"/>
<reference evidence="1" key="1">
    <citation type="submission" date="2020-12" db="EMBL/GenBank/DDBJ databases">
        <title>Metabolic potential, ecology and presence of endohyphal bacteria is reflected in genomic diversity of Mucoromycotina.</title>
        <authorList>
            <person name="Muszewska A."/>
            <person name="Okrasinska A."/>
            <person name="Steczkiewicz K."/>
            <person name="Drgas O."/>
            <person name="Orlowska M."/>
            <person name="Perlinska-Lenart U."/>
            <person name="Aleksandrzak-Piekarczyk T."/>
            <person name="Szatraj K."/>
            <person name="Zielenkiewicz U."/>
            <person name="Pilsyk S."/>
            <person name="Malc E."/>
            <person name="Mieczkowski P."/>
            <person name="Kruszewska J.S."/>
            <person name="Biernat P."/>
            <person name="Pawlowska J."/>
        </authorList>
    </citation>
    <scope>NUCLEOTIDE SEQUENCE</scope>
    <source>
        <strain evidence="1">WA0000017839</strain>
    </source>
</reference>
<accession>A0A8H7UQ86</accession>
<dbReference type="OrthoDB" id="2289822at2759"/>
<protein>
    <submittedName>
        <fullName evidence="1">Uncharacterized protein</fullName>
    </submittedName>
</protein>
<comment type="caution">
    <text evidence="1">The sequence shown here is derived from an EMBL/GenBank/DDBJ whole genome shotgun (WGS) entry which is preliminary data.</text>
</comment>
<dbReference type="EMBL" id="JAEPRD010000393">
    <property type="protein sequence ID" value="KAG2191525.1"/>
    <property type="molecule type" value="Genomic_DNA"/>
</dbReference>
<dbReference type="AlphaFoldDB" id="A0A8H7UQ86"/>
<name>A0A8H7UQ86_9FUNG</name>
<organism evidence="1 2">
    <name type="scientific">Mucor saturninus</name>
    <dbReference type="NCBI Taxonomy" id="64648"/>
    <lineage>
        <taxon>Eukaryota</taxon>
        <taxon>Fungi</taxon>
        <taxon>Fungi incertae sedis</taxon>
        <taxon>Mucoromycota</taxon>
        <taxon>Mucoromycotina</taxon>
        <taxon>Mucoromycetes</taxon>
        <taxon>Mucorales</taxon>
        <taxon>Mucorineae</taxon>
        <taxon>Mucoraceae</taxon>
        <taxon>Mucor</taxon>
    </lineage>
</organism>
<evidence type="ECO:0000313" key="1">
    <source>
        <dbReference type="EMBL" id="KAG2191525.1"/>
    </source>
</evidence>
<dbReference type="Proteomes" id="UP000603453">
    <property type="component" value="Unassembled WGS sequence"/>
</dbReference>